<evidence type="ECO:0000313" key="3">
    <source>
        <dbReference type="Proteomes" id="UP000034087"/>
    </source>
</evidence>
<evidence type="ECO:0000256" key="1">
    <source>
        <dbReference type="SAM" id="MobiDB-lite"/>
    </source>
</evidence>
<organism evidence="2 3">
    <name type="scientific">Candidatus Giovannonibacteria bacterium GW2011_GWA1_44_25</name>
    <dbReference type="NCBI Taxonomy" id="1618645"/>
    <lineage>
        <taxon>Bacteria</taxon>
        <taxon>Candidatus Giovannoniibacteriota</taxon>
    </lineage>
</organism>
<feature type="compositionally biased region" description="Low complexity" evidence="1">
    <location>
        <begin position="785"/>
        <end position="797"/>
    </location>
</feature>
<dbReference type="EMBL" id="LCIR01000028">
    <property type="protein sequence ID" value="KKT58959.1"/>
    <property type="molecule type" value="Genomic_DNA"/>
</dbReference>
<feature type="region of interest" description="Disordered" evidence="1">
    <location>
        <begin position="785"/>
        <end position="836"/>
    </location>
</feature>
<accession>A0A0G1LG09</accession>
<dbReference type="PATRIC" id="fig|1618645.3.peg.1077"/>
<dbReference type="AlphaFoldDB" id="A0A0G1LG09"/>
<name>A0A0G1LG09_9BACT</name>
<sequence length="864" mass="85670">MTGSYGSNPSLTWTVAGNADFTGGTFNPSSGHTLTMNGTNKTLTSSGNEFKNLTLSGTITTADAVAATGTLALSGTVNLGSTASTTGNATLSGTIYPQQQPVILNGIGATLTGGGIVGGLETNGTYTLSGNDLTVGTSTIIGNGALTIGAGRIYTSTSTLTLAGTLSGSGTTTIQHSNLSSGGTISNVSFDASGGAITIPARIYGANLEIVNGAGNAVTAAGNATSTNAFLINAGGSFTAPGSTASLYIGRDYTNYGTFTHNSGKVFFNGTGGQLISGATSSSAFNNVDFSGSGAKTFSGNASTTNLTMQVGSAVTAPTLLSIGGNYSNLGTFIAGTGTTTFSGTSAQTISGVATGTSAFYNLEVLNSSASTTFAVAASTTKNFYVVTAGTKVEFAAGATSSITNLIINGQAANTAINLFSGTPATQWNLYATGTRSVQYARMQDSDACSEFEDIDATGGTNTNIGNNECWTFVANAAATATSSANQTFEVNQAATAMSLLTVTAGQGTGGIEAADATDDLRIAIATSTINMLWDTTKTDAIFGGTASSSGKIATCGCVSYEGGGSVAKIDVTTDFSSGDVLTVSGLRFTTFSSANASSTALQLFLNGPNDTSANAQDTLRNVAIYGKLALGAHNSNQPANTFDQGSASISNAEVSRFKMTTTGENASTTLTFSLALSGFVSANITNANLYVDANNSGLVDGGDYTVGGAGAVAVSSTIGTITFGTPFATSTKNYILRADFTSVNSGDAVVINLTTPNITASGTVSQINITPSGSVASVTHFRPAGGEATPTGGAAPVDAGTFGGTGQSGGEPTGGAEPGGSTGGGTDPGGGTGGGIDLEPLLLRAFANALEGFRSLVNFLRSL</sequence>
<reference evidence="2 3" key="1">
    <citation type="journal article" date="2015" name="Nature">
        <title>rRNA introns, odd ribosomes, and small enigmatic genomes across a large radiation of phyla.</title>
        <authorList>
            <person name="Brown C.T."/>
            <person name="Hug L.A."/>
            <person name="Thomas B.C."/>
            <person name="Sharon I."/>
            <person name="Castelle C.J."/>
            <person name="Singh A."/>
            <person name="Wilkins M.J."/>
            <person name="Williams K.H."/>
            <person name="Banfield J.F."/>
        </authorList>
    </citation>
    <scope>NUCLEOTIDE SEQUENCE [LARGE SCALE GENOMIC DNA]</scope>
</reference>
<protein>
    <submittedName>
        <fullName evidence="2">Uncharacterized protein</fullName>
    </submittedName>
</protein>
<evidence type="ECO:0000313" key="2">
    <source>
        <dbReference type="EMBL" id="KKT58959.1"/>
    </source>
</evidence>
<comment type="caution">
    <text evidence="2">The sequence shown here is derived from an EMBL/GenBank/DDBJ whole genome shotgun (WGS) entry which is preliminary data.</text>
</comment>
<dbReference type="Proteomes" id="UP000034087">
    <property type="component" value="Unassembled WGS sequence"/>
</dbReference>
<gene>
    <name evidence="2" type="ORF">UW53_C0028G0002</name>
</gene>
<feature type="compositionally biased region" description="Gly residues" evidence="1">
    <location>
        <begin position="802"/>
        <end position="836"/>
    </location>
</feature>
<proteinExistence type="predicted"/>